<protein>
    <submittedName>
        <fullName evidence="1">Uncharacterized protein</fullName>
    </submittedName>
</protein>
<organism evidence="1 2">
    <name type="scientific">Suillus luteus UH-Slu-Lm8-n1</name>
    <dbReference type="NCBI Taxonomy" id="930992"/>
    <lineage>
        <taxon>Eukaryota</taxon>
        <taxon>Fungi</taxon>
        <taxon>Dikarya</taxon>
        <taxon>Basidiomycota</taxon>
        <taxon>Agaricomycotina</taxon>
        <taxon>Agaricomycetes</taxon>
        <taxon>Agaricomycetidae</taxon>
        <taxon>Boletales</taxon>
        <taxon>Suillineae</taxon>
        <taxon>Suillaceae</taxon>
        <taxon>Suillus</taxon>
    </lineage>
</organism>
<dbReference type="HOGENOM" id="CLU_1327152_0_0_1"/>
<dbReference type="STRING" id="930992.A0A0D0AR94"/>
<reference evidence="1 2" key="1">
    <citation type="submission" date="2014-04" db="EMBL/GenBank/DDBJ databases">
        <authorList>
            <consortium name="DOE Joint Genome Institute"/>
            <person name="Kuo A."/>
            <person name="Ruytinx J."/>
            <person name="Rineau F."/>
            <person name="Colpaert J."/>
            <person name="Kohler A."/>
            <person name="Nagy L.G."/>
            <person name="Floudas D."/>
            <person name="Copeland A."/>
            <person name="Barry K.W."/>
            <person name="Cichocki N."/>
            <person name="Veneault-Fourrey C."/>
            <person name="LaButti K."/>
            <person name="Lindquist E.A."/>
            <person name="Lipzen A."/>
            <person name="Lundell T."/>
            <person name="Morin E."/>
            <person name="Murat C."/>
            <person name="Sun H."/>
            <person name="Tunlid A."/>
            <person name="Henrissat B."/>
            <person name="Grigoriev I.V."/>
            <person name="Hibbett D.S."/>
            <person name="Martin F."/>
            <person name="Nordberg H.P."/>
            <person name="Cantor M.N."/>
            <person name="Hua S.X."/>
        </authorList>
    </citation>
    <scope>NUCLEOTIDE SEQUENCE [LARGE SCALE GENOMIC DNA]</scope>
    <source>
        <strain evidence="1 2">UH-Slu-Lm8-n1</strain>
    </source>
</reference>
<evidence type="ECO:0000313" key="2">
    <source>
        <dbReference type="Proteomes" id="UP000054485"/>
    </source>
</evidence>
<reference evidence="2" key="2">
    <citation type="submission" date="2015-01" db="EMBL/GenBank/DDBJ databases">
        <title>Evolutionary Origins and Diversification of the Mycorrhizal Mutualists.</title>
        <authorList>
            <consortium name="DOE Joint Genome Institute"/>
            <consortium name="Mycorrhizal Genomics Consortium"/>
            <person name="Kohler A."/>
            <person name="Kuo A."/>
            <person name="Nagy L.G."/>
            <person name="Floudas D."/>
            <person name="Copeland A."/>
            <person name="Barry K.W."/>
            <person name="Cichocki N."/>
            <person name="Veneault-Fourrey C."/>
            <person name="LaButti K."/>
            <person name="Lindquist E.A."/>
            <person name="Lipzen A."/>
            <person name="Lundell T."/>
            <person name="Morin E."/>
            <person name="Murat C."/>
            <person name="Riley R."/>
            <person name="Ohm R."/>
            <person name="Sun H."/>
            <person name="Tunlid A."/>
            <person name="Henrissat B."/>
            <person name="Grigoriev I.V."/>
            <person name="Hibbett D.S."/>
            <person name="Martin F."/>
        </authorList>
    </citation>
    <scope>NUCLEOTIDE SEQUENCE [LARGE SCALE GENOMIC DNA]</scope>
    <source>
        <strain evidence="2">UH-Slu-Lm8-n1</strain>
    </source>
</reference>
<keyword evidence="2" id="KW-1185">Reference proteome</keyword>
<dbReference type="AlphaFoldDB" id="A0A0D0AR94"/>
<name>A0A0D0AR94_9AGAM</name>
<dbReference type="InParanoid" id="A0A0D0AR94"/>
<accession>A0A0D0AR94</accession>
<sequence length="207" mass="24092">MSFTLQKFSAISTRSSWQILGFETTWKEPAVESLSIHLPNENTPQFRQAAGQRSTTSQLHRYFLRSQQLSHLHYEEYFEQFVLYPYNEDEMLTERDFLEKEQVATSYHDVWTIGGITFNTFHEAACDFSLFENQNEGHLALQEAVQHLRTPAQLCFLVSQILLEGYAAMPLWDEFKNSIAADHILTLGDHIAGYKWTLQMIDDHLSH</sequence>
<dbReference type="EMBL" id="KN835299">
    <property type="protein sequence ID" value="KIK40524.1"/>
    <property type="molecule type" value="Genomic_DNA"/>
</dbReference>
<dbReference type="OrthoDB" id="3366231at2759"/>
<dbReference type="Proteomes" id="UP000054485">
    <property type="component" value="Unassembled WGS sequence"/>
</dbReference>
<evidence type="ECO:0000313" key="1">
    <source>
        <dbReference type="EMBL" id="KIK40524.1"/>
    </source>
</evidence>
<proteinExistence type="predicted"/>
<gene>
    <name evidence="1" type="ORF">CY34DRAFT_107719</name>
</gene>